<sequence>MSVPDTHATHGPVPPAAANRALTEAEVGLVRHMLGNGNADAQQYLGQLDLLEVTPWRCGCGCSSIDFQVRGRPPAPAGVHILGDVVFGTGDDLAGIFIFSSQSMLSGIEVVGLTGAAPSFLPSPDMLRPWSDAAGTGTG</sequence>
<dbReference type="AlphaFoldDB" id="A0A2D2DEF9"/>
<name>A0A2D2DEF9_9BURK</name>
<reference evidence="1" key="1">
    <citation type="submission" date="2017-10" db="EMBL/GenBank/DDBJ databases">
        <title>Massilia psychrophilum sp. nov., a novel purple-pigmented bacterium isolated from Tianshan glacier, Xinjiang Municipality, China.</title>
        <authorList>
            <person name="Wang H."/>
        </authorList>
    </citation>
    <scope>NUCLEOTIDE SEQUENCE [LARGE SCALE GENOMIC DNA]</scope>
    <source>
        <strain evidence="1">B2</strain>
    </source>
</reference>
<protein>
    <submittedName>
        <fullName evidence="1">Uncharacterized protein</fullName>
    </submittedName>
</protein>
<gene>
    <name evidence="1" type="ORF">CR152_01745</name>
</gene>
<dbReference type="KEGG" id="mass:CR152_01745"/>
<evidence type="ECO:0000313" key="1">
    <source>
        <dbReference type="EMBL" id="ATQ73371.1"/>
    </source>
</evidence>
<accession>A0A2D2DEF9</accession>
<dbReference type="Proteomes" id="UP000229897">
    <property type="component" value="Chromosome"/>
</dbReference>
<keyword evidence="2" id="KW-1185">Reference proteome</keyword>
<proteinExistence type="predicted"/>
<organism evidence="1 2">
    <name type="scientific">Massilia violaceinigra</name>
    <dbReference type="NCBI Taxonomy" id="2045208"/>
    <lineage>
        <taxon>Bacteria</taxon>
        <taxon>Pseudomonadati</taxon>
        <taxon>Pseudomonadota</taxon>
        <taxon>Betaproteobacteria</taxon>
        <taxon>Burkholderiales</taxon>
        <taxon>Oxalobacteraceae</taxon>
        <taxon>Telluria group</taxon>
        <taxon>Massilia</taxon>
    </lineage>
</organism>
<dbReference type="EMBL" id="CP024608">
    <property type="protein sequence ID" value="ATQ73371.1"/>
    <property type="molecule type" value="Genomic_DNA"/>
</dbReference>
<evidence type="ECO:0000313" key="2">
    <source>
        <dbReference type="Proteomes" id="UP000229897"/>
    </source>
</evidence>